<name>A0A0R3TBN5_RODNA</name>
<accession>A0A0R3TBN5</accession>
<sequence length="63" mass="7679">MHIYNSPKVNYFYAQKFKTYVQVPSHTTVCLHCYLQWAFGYNQGTQNLNPIDRLIQWYFRTLK</sequence>
<protein>
    <submittedName>
        <fullName evidence="1">ORF5</fullName>
    </submittedName>
</protein>
<reference evidence="1" key="1">
    <citation type="submission" date="2017-02" db="UniProtKB">
        <authorList>
            <consortium name="WormBaseParasite"/>
        </authorList>
    </citation>
    <scope>IDENTIFICATION</scope>
</reference>
<organism evidence="1">
    <name type="scientific">Rodentolepis nana</name>
    <name type="common">Dwarf tapeworm</name>
    <name type="synonym">Hymenolepis nana</name>
    <dbReference type="NCBI Taxonomy" id="102285"/>
    <lineage>
        <taxon>Eukaryota</taxon>
        <taxon>Metazoa</taxon>
        <taxon>Spiralia</taxon>
        <taxon>Lophotrochozoa</taxon>
        <taxon>Platyhelminthes</taxon>
        <taxon>Cestoda</taxon>
        <taxon>Eucestoda</taxon>
        <taxon>Cyclophyllidea</taxon>
        <taxon>Hymenolepididae</taxon>
        <taxon>Rodentolepis</taxon>
    </lineage>
</organism>
<proteinExistence type="predicted"/>
<dbReference type="WBParaSite" id="HNAJ_0000447401-mRNA-1">
    <property type="protein sequence ID" value="HNAJ_0000447401-mRNA-1"/>
    <property type="gene ID" value="HNAJ_0000447401"/>
</dbReference>
<evidence type="ECO:0000313" key="1">
    <source>
        <dbReference type="WBParaSite" id="HNAJ_0000447401-mRNA-1"/>
    </source>
</evidence>
<dbReference type="AlphaFoldDB" id="A0A0R3TBN5"/>